<organism evidence="4 5">
    <name type="scientific">Mycoplasmopsis fermentans (strain M64)</name>
    <name type="common">Mycoplasma fermentans</name>
    <dbReference type="NCBI Taxonomy" id="943945"/>
    <lineage>
        <taxon>Bacteria</taxon>
        <taxon>Bacillati</taxon>
        <taxon>Mycoplasmatota</taxon>
        <taxon>Mycoplasmoidales</taxon>
        <taxon>Metamycoplasmataceae</taxon>
        <taxon>Mycoplasmopsis</taxon>
    </lineage>
</organism>
<dbReference type="PANTHER" id="PTHR10000">
    <property type="entry name" value="PHOSPHOSERINE PHOSPHATASE"/>
    <property type="match status" value="1"/>
</dbReference>
<dbReference type="InterPro" id="IPR036412">
    <property type="entry name" value="HAD-like_sf"/>
</dbReference>
<dbReference type="InterPro" id="IPR000150">
    <property type="entry name" value="Cof"/>
</dbReference>
<dbReference type="Proteomes" id="UP000007473">
    <property type="component" value="Chromosome"/>
</dbReference>
<evidence type="ECO:0000256" key="1">
    <source>
        <dbReference type="ARBA" id="ARBA00001946"/>
    </source>
</evidence>
<feature type="coiled-coil region" evidence="3">
    <location>
        <begin position="22"/>
        <end position="49"/>
    </location>
</feature>
<proteinExistence type="inferred from homology"/>
<comment type="similarity">
    <text evidence="2">Belongs to the HAD-like hydrolase superfamily. Cof family.</text>
</comment>
<keyword evidence="3" id="KW-0175">Coiled coil</keyword>
<gene>
    <name evidence="4" type="ordered locus">MfeM64YM_0035</name>
</gene>
<dbReference type="PANTHER" id="PTHR10000:SF8">
    <property type="entry name" value="HAD SUPERFAMILY HYDROLASE-LIKE, TYPE 3"/>
    <property type="match status" value="1"/>
</dbReference>
<accession>A0AB32XAC5</accession>
<evidence type="ECO:0000313" key="4">
    <source>
        <dbReference type="EMBL" id="ADV34046.1"/>
    </source>
</evidence>
<dbReference type="SUPFAM" id="SSF56784">
    <property type="entry name" value="HAD-like"/>
    <property type="match status" value="1"/>
</dbReference>
<comment type="cofactor">
    <cofactor evidence="1">
        <name>Mg(2+)</name>
        <dbReference type="ChEBI" id="CHEBI:18420"/>
    </cofactor>
</comment>
<dbReference type="GO" id="GO:0005829">
    <property type="term" value="C:cytosol"/>
    <property type="evidence" value="ECO:0007669"/>
    <property type="project" value="TreeGrafter"/>
</dbReference>
<dbReference type="SFLD" id="SFLDS00003">
    <property type="entry name" value="Haloacid_Dehalogenase"/>
    <property type="match status" value="1"/>
</dbReference>
<dbReference type="Gene3D" id="3.40.50.1000">
    <property type="entry name" value="HAD superfamily/HAD-like"/>
    <property type="match status" value="1"/>
</dbReference>
<dbReference type="SFLD" id="SFLDG01140">
    <property type="entry name" value="C2.B:_Phosphomannomutase_and_P"/>
    <property type="match status" value="1"/>
</dbReference>
<dbReference type="GO" id="GO:0000287">
    <property type="term" value="F:magnesium ion binding"/>
    <property type="evidence" value="ECO:0007669"/>
    <property type="project" value="TreeGrafter"/>
</dbReference>
<dbReference type="Pfam" id="PF08282">
    <property type="entry name" value="Hydrolase_3"/>
    <property type="match status" value="1"/>
</dbReference>
<dbReference type="PROSITE" id="PS01229">
    <property type="entry name" value="COF_2"/>
    <property type="match status" value="1"/>
</dbReference>
<dbReference type="InterPro" id="IPR023214">
    <property type="entry name" value="HAD_sf"/>
</dbReference>
<dbReference type="EMBL" id="CP002458">
    <property type="protein sequence ID" value="ADV34046.1"/>
    <property type="molecule type" value="Genomic_DNA"/>
</dbReference>
<sequence length="285" mass="32592">MLIMVKINNIDYFIFDLDGTLYDDNKNILESTKNTLKQLQKENKNIIIATGRPYYMNYKLIKDLDIKLPIIAVNGAMIYDPITKEVPYFQGLDKKVVQELINFLEENRIDFLAYDINGMKGNNFSNPYWFEFMIYKNVVETNPYRWDYQEGSLKETCNQFNFAKILIITQNVPQEKIDSLLTIASKFPKQIYTVSSQKGVIDIMPIGISKGETLKKIAKIKNIDLSKAMAFGDADNDISMLKSVKISVAMGNATENLKKVATYVTDTNNNDGIAKIIKELELVND</sequence>
<dbReference type="AlphaFoldDB" id="A0AB32XAC5"/>
<dbReference type="InterPro" id="IPR006379">
    <property type="entry name" value="HAD-SF_hydro_IIB"/>
</dbReference>
<dbReference type="KEGG" id="mfm:MfeM64YM_0035"/>
<dbReference type="Gene3D" id="3.30.1240.10">
    <property type="match status" value="1"/>
</dbReference>
<reference evidence="4 5" key="1">
    <citation type="journal article" date="2011" name="J. Bacteriol.">
        <title>Genome sequence of the repetitive-sequence-rich Mycoplasma fermentans strain M64.</title>
        <authorList>
            <person name="Shu H.W."/>
            <person name="Liu T.T."/>
            <person name="Chang H.Y."/>
            <person name="Liu Y.M."/>
            <person name="Wu K.M."/>
            <person name="Shu H.Y."/>
            <person name="Tsai S.F."/>
            <person name="Hsiao K.J."/>
            <person name="Hu W.S."/>
            <person name="Ng W.V."/>
        </authorList>
    </citation>
    <scope>NUCLEOTIDE SEQUENCE [LARGE SCALE GENOMIC DNA]</scope>
    <source>
        <strain evidence="4 5">M64</strain>
    </source>
</reference>
<dbReference type="NCBIfam" id="TIGR00099">
    <property type="entry name" value="Cof-subfamily"/>
    <property type="match status" value="1"/>
</dbReference>
<dbReference type="NCBIfam" id="TIGR01484">
    <property type="entry name" value="HAD-SF-IIB"/>
    <property type="match status" value="1"/>
</dbReference>
<dbReference type="GO" id="GO:0016791">
    <property type="term" value="F:phosphatase activity"/>
    <property type="evidence" value="ECO:0007669"/>
    <property type="project" value="UniProtKB-ARBA"/>
</dbReference>
<evidence type="ECO:0000256" key="2">
    <source>
        <dbReference type="ARBA" id="ARBA00034778"/>
    </source>
</evidence>
<evidence type="ECO:0000313" key="5">
    <source>
        <dbReference type="Proteomes" id="UP000007473"/>
    </source>
</evidence>
<evidence type="ECO:0000256" key="3">
    <source>
        <dbReference type="SAM" id="Coils"/>
    </source>
</evidence>
<dbReference type="SFLD" id="SFLDG01144">
    <property type="entry name" value="C2.B.4:_PGP_Like"/>
    <property type="match status" value="1"/>
</dbReference>
<dbReference type="CDD" id="cd07516">
    <property type="entry name" value="HAD_Pase"/>
    <property type="match status" value="1"/>
</dbReference>
<protein>
    <submittedName>
        <fullName evidence="4">Uncharacterized protein</fullName>
    </submittedName>
</protein>
<name>A0AB32XAC5_MYCFM</name>